<name>M2MJK5_BAUPA</name>
<dbReference type="GO" id="GO:0005739">
    <property type="term" value="C:mitochondrion"/>
    <property type="evidence" value="ECO:0007669"/>
    <property type="project" value="TreeGrafter"/>
</dbReference>
<evidence type="ECO:0000313" key="3">
    <source>
        <dbReference type="EMBL" id="EMC96876.1"/>
    </source>
</evidence>
<accession>M2MJK5</accession>
<dbReference type="Pfam" id="PF10032">
    <property type="entry name" value="Pho88"/>
    <property type="match status" value="1"/>
</dbReference>
<dbReference type="KEGG" id="bcom:BAUCODRAFT_430866"/>
<feature type="transmembrane region" description="Helical" evidence="2">
    <location>
        <begin position="34"/>
        <end position="52"/>
    </location>
</feature>
<keyword evidence="2" id="KW-0812">Transmembrane</keyword>
<protein>
    <submittedName>
        <fullName evidence="3">Uncharacterized protein</fullName>
    </submittedName>
</protein>
<feature type="transmembrane region" description="Helical" evidence="2">
    <location>
        <begin position="81"/>
        <end position="100"/>
    </location>
</feature>
<dbReference type="PANTHER" id="PTHR28112:SF1">
    <property type="entry name" value="SRP-INDEPENDENT TARGETING PROTEIN 3"/>
    <property type="match status" value="1"/>
</dbReference>
<feature type="region of interest" description="Disordered" evidence="1">
    <location>
        <begin position="1"/>
        <end position="23"/>
    </location>
</feature>
<organism evidence="3 4">
    <name type="scientific">Baudoinia panamericana (strain UAMH 10762)</name>
    <name type="common">Angels' share fungus</name>
    <name type="synonym">Baudoinia compniacensis (strain UAMH 10762)</name>
    <dbReference type="NCBI Taxonomy" id="717646"/>
    <lineage>
        <taxon>Eukaryota</taxon>
        <taxon>Fungi</taxon>
        <taxon>Dikarya</taxon>
        <taxon>Ascomycota</taxon>
        <taxon>Pezizomycotina</taxon>
        <taxon>Dothideomycetes</taxon>
        <taxon>Dothideomycetidae</taxon>
        <taxon>Mycosphaerellales</taxon>
        <taxon>Teratosphaeriaceae</taxon>
        <taxon>Baudoinia</taxon>
    </lineage>
</organism>
<dbReference type="Proteomes" id="UP000011761">
    <property type="component" value="Unassembled WGS sequence"/>
</dbReference>
<dbReference type="InterPro" id="IPR012098">
    <property type="entry name" value="SND3_fun"/>
</dbReference>
<dbReference type="HOGENOM" id="CLU_099163_0_0_1"/>
<evidence type="ECO:0000256" key="1">
    <source>
        <dbReference type="SAM" id="MobiDB-lite"/>
    </source>
</evidence>
<keyword evidence="2" id="KW-0472">Membrane</keyword>
<dbReference type="PANTHER" id="PTHR28112">
    <property type="entry name" value="SRP-INDEPENDENT TARGETING PROTEIN 3"/>
    <property type="match status" value="1"/>
</dbReference>
<dbReference type="RefSeq" id="XP_007675528.1">
    <property type="nucleotide sequence ID" value="XM_007677338.1"/>
</dbReference>
<dbReference type="GO" id="GO:0005783">
    <property type="term" value="C:endoplasmic reticulum"/>
    <property type="evidence" value="ECO:0007669"/>
    <property type="project" value="InterPro"/>
</dbReference>
<dbReference type="EMBL" id="KB445554">
    <property type="protein sequence ID" value="EMC96876.1"/>
    <property type="molecule type" value="Genomic_DNA"/>
</dbReference>
<keyword evidence="4" id="KW-1185">Reference proteome</keyword>
<sequence>MTLLKINDSPLRRHPAGEQAAPTRRPSVLHGARVLYLSTQLVIFVAHLYTFVHIRRKKDMTVLSKANATTVYQYDCQQWRAMLRGQILGLAMVAVMHLYFKLPNPLLIQSILPLKTSVESKLVQIHVFGTPVVGEPQRPWKTSPGLAGMWRFGRGAGLDGKVKSS</sequence>
<dbReference type="GeneID" id="19114257"/>
<evidence type="ECO:0000313" key="4">
    <source>
        <dbReference type="Proteomes" id="UP000011761"/>
    </source>
</evidence>
<dbReference type="AlphaFoldDB" id="M2MJK5"/>
<gene>
    <name evidence="3" type="ORF">BAUCODRAFT_430866</name>
</gene>
<reference evidence="3 4" key="1">
    <citation type="journal article" date="2012" name="PLoS Pathog.">
        <title>Diverse lifestyles and strategies of plant pathogenesis encoded in the genomes of eighteen Dothideomycetes fungi.</title>
        <authorList>
            <person name="Ohm R.A."/>
            <person name="Feau N."/>
            <person name="Henrissat B."/>
            <person name="Schoch C.L."/>
            <person name="Horwitz B.A."/>
            <person name="Barry K.W."/>
            <person name="Condon B.J."/>
            <person name="Copeland A.C."/>
            <person name="Dhillon B."/>
            <person name="Glaser F."/>
            <person name="Hesse C.N."/>
            <person name="Kosti I."/>
            <person name="LaButti K."/>
            <person name="Lindquist E.A."/>
            <person name="Lucas S."/>
            <person name="Salamov A.A."/>
            <person name="Bradshaw R.E."/>
            <person name="Ciuffetti L."/>
            <person name="Hamelin R.C."/>
            <person name="Kema G.H.J."/>
            <person name="Lawrence C."/>
            <person name="Scott J.A."/>
            <person name="Spatafora J.W."/>
            <person name="Turgeon B.G."/>
            <person name="de Wit P.J.G.M."/>
            <person name="Zhong S."/>
            <person name="Goodwin S.B."/>
            <person name="Grigoriev I.V."/>
        </authorList>
    </citation>
    <scope>NUCLEOTIDE SEQUENCE [LARGE SCALE GENOMIC DNA]</scope>
    <source>
        <strain evidence="3 4">UAMH 10762</strain>
    </source>
</reference>
<keyword evidence="2" id="KW-1133">Transmembrane helix</keyword>
<dbReference type="OrthoDB" id="18139at2759"/>
<proteinExistence type="predicted"/>
<evidence type="ECO:0000256" key="2">
    <source>
        <dbReference type="SAM" id="Phobius"/>
    </source>
</evidence>
<dbReference type="eggNOG" id="KOG4554">
    <property type="taxonomic scope" value="Eukaryota"/>
</dbReference>
<dbReference type="GO" id="GO:0045047">
    <property type="term" value="P:protein targeting to ER"/>
    <property type="evidence" value="ECO:0007669"/>
    <property type="project" value="InterPro"/>
</dbReference>
<dbReference type="OMA" id="PMFNIAV"/>